<keyword evidence="3" id="KW-1185">Reference proteome</keyword>
<dbReference type="KEGG" id="ccp:CHC_T00003200001"/>
<protein>
    <submittedName>
        <fullName evidence="2">Uncharacterized protein</fullName>
    </submittedName>
</protein>
<evidence type="ECO:0000313" key="2">
    <source>
        <dbReference type="EMBL" id="CDF34850.1"/>
    </source>
</evidence>
<feature type="compositionally biased region" description="Low complexity" evidence="1">
    <location>
        <begin position="28"/>
        <end position="46"/>
    </location>
</feature>
<dbReference type="PhylomeDB" id="R7QBK9"/>
<sequence>MGIAEFMSRLSPAPSSAHEDDESLSGQPSPRSDGSSPTPRSTGSGRPRLRLFASGDSAASASASVAAVETAEEDTLRKVVSDDQKGEGDHGPPLCNQTSSQSEKGLAPLWKALVSFASKDKEEAEEEQEDVDETAKVLMPPNYKHLFTHRRFPYDSAFTRADWAKELVAVPDNGIREELNDMYSIFAAMERRPTMLTGDDVALFVDWFRTFLTSLQELFYLEEECLYAWIDGTDMLSTEMRKWGDGVKNGRMRGALSAAKRMRRKGEIVRIGNQITTCQRLFERRPIAEGLPVLASIISPFVDELVAYIDLKRDTLPAIIEMHLEQKDRVRFERGYWELGRAQPAHETTLVLATRWMGRRQMRKWRSKYFGPKKGVYGKWKTAFLKEHHGIVSEFANRVKTSEEERLNQMQESKNARAMAELAIQNMPPPLECTDSELQSGLSSSCASSFRQSNLSASAIPMPTCA</sequence>
<dbReference type="OrthoDB" id="3029at2759"/>
<feature type="compositionally biased region" description="Basic and acidic residues" evidence="1">
    <location>
        <begin position="74"/>
        <end position="90"/>
    </location>
</feature>
<feature type="compositionally biased region" description="Low complexity" evidence="1">
    <location>
        <begin position="53"/>
        <end position="69"/>
    </location>
</feature>
<dbReference type="EMBL" id="HG001707">
    <property type="protein sequence ID" value="CDF34850.1"/>
    <property type="molecule type" value="Genomic_DNA"/>
</dbReference>
<proteinExistence type="predicted"/>
<dbReference type="AlphaFoldDB" id="R7QBK9"/>
<evidence type="ECO:0000313" key="3">
    <source>
        <dbReference type="Proteomes" id="UP000012073"/>
    </source>
</evidence>
<evidence type="ECO:0000256" key="1">
    <source>
        <dbReference type="SAM" id="MobiDB-lite"/>
    </source>
</evidence>
<organism evidence="2 3">
    <name type="scientific">Chondrus crispus</name>
    <name type="common">Carrageen Irish moss</name>
    <name type="synonym">Polymorpha crispa</name>
    <dbReference type="NCBI Taxonomy" id="2769"/>
    <lineage>
        <taxon>Eukaryota</taxon>
        <taxon>Rhodophyta</taxon>
        <taxon>Florideophyceae</taxon>
        <taxon>Rhodymeniophycidae</taxon>
        <taxon>Gigartinales</taxon>
        <taxon>Gigartinaceae</taxon>
        <taxon>Chondrus</taxon>
    </lineage>
</organism>
<dbReference type="Proteomes" id="UP000012073">
    <property type="component" value="Unassembled WGS sequence"/>
</dbReference>
<reference evidence="3" key="1">
    <citation type="journal article" date="2013" name="Proc. Natl. Acad. Sci. U.S.A.">
        <title>Genome structure and metabolic features in the red seaweed Chondrus crispus shed light on evolution of the Archaeplastida.</title>
        <authorList>
            <person name="Collen J."/>
            <person name="Porcel B."/>
            <person name="Carre W."/>
            <person name="Ball S.G."/>
            <person name="Chaparro C."/>
            <person name="Tonon T."/>
            <person name="Barbeyron T."/>
            <person name="Michel G."/>
            <person name="Noel B."/>
            <person name="Valentin K."/>
            <person name="Elias M."/>
            <person name="Artiguenave F."/>
            <person name="Arun A."/>
            <person name="Aury J.M."/>
            <person name="Barbosa-Neto J.F."/>
            <person name="Bothwell J.H."/>
            <person name="Bouget F.Y."/>
            <person name="Brillet L."/>
            <person name="Cabello-Hurtado F."/>
            <person name="Capella-Gutierrez S."/>
            <person name="Charrier B."/>
            <person name="Cladiere L."/>
            <person name="Cock J.M."/>
            <person name="Coelho S.M."/>
            <person name="Colleoni C."/>
            <person name="Czjzek M."/>
            <person name="Da Silva C."/>
            <person name="Delage L."/>
            <person name="Denoeud F."/>
            <person name="Deschamps P."/>
            <person name="Dittami S.M."/>
            <person name="Gabaldon T."/>
            <person name="Gachon C.M."/>
            <person name="Groisillier A."/>
            <person name="Herve C."/>
            <person name="Jabbari K."/>
            <person name="Katinka M."/>
            <person name="Kloareg B."/>
            <person name="Kowalczyk N."/>
            <person name="Labadie K."/>
            <person name="Leblanc C."/>
            <person name="Lopez P.J."/>
            <person name="McLachlan D.H."/>
            <person name="Meslet-Cladiere L."/>
            <person name="Moustafa A."/>
            <person name="Nehr Z."/>
            <person name="Nyvall Collen P."/>
            <person name="Panaud O."/>
            <person name="Partensky F."/>
            <person name="Poulain J."/>
            <person name="Rensing S.A."/>
            <person name="Rousvoal S."/>
            <person name="Samson G."/>
            <person name="Symeonidi A."/>
            <person name="Weissenbach J."/>
            <person name="Zambounis A."/>
            <person name="Wincker P."/>
            <person name="Boyen C."/>
        </authorList>
    </citation>
    <scope>NUCLEOTIDE SEQUENCE [LARGE SCALE GENOMIC DNA]</scope>
    <source>
        <strain evidence="3">cv. Stackhouse</strain>
    </source>
</reference>
<dbReference type="GeneID" id="17322381"/>
<name>R7QBK9_CHOCR</name>
<dbReference type="RefSeq" id="XP_005714669.1">
    <property type="nucleotide sequence ID" value="XM_005714612.1"/>
</dbReference>
<accession>R7QBK9</accession>
<dbReference type="Gramene" id="CDF34850">
    <property type="protein sequence ID" value="CDF34850"/>
    <property type="gene ID" value="CHC_T00003200001"/>
</dbReference>
<gene>
    <name evidence="2" type="ORF">CHC_T00003200001</name>
</gene>
<feature type="region of interest" description="Disordered" evidence="1">
    <location>
        <begin position="1"/>
        <end position="103"/>
    </location>
</feature>